<dbReference type="CDD" id="cd00096">
    <property type="entry name" value="Ig"/>
    <property type="match status" value="1"/>
</dbReference>
<dbReference type="GO" id="GO:0043005">
    <property type="term" value="C:neuron projection"/>
    <property type="evidence" value="ECO:0007669"/>
    <property type="project" value="TreeGrafter"/>
</dbReference>
<dbReference type="PROSITE" id="PS50835">
    <property type="entry name" value="IG_LIKE"/>
    <property type="match status" value="3"/>
</dbReference>
<evidence type="ECO:0000256" key="5">
    <source>
        <dbReference type="ARBA" id="ARBA00023136"/>
    </source>
</evidence>
<dbReference type="InterPro" id="IPR013098">
    <property type="entry name" value="Ig_I-set"/>
</dbReference>
<feature type="domain" description="Ig-like" evidence="9">
    <location>
        <begin position="18"/>
        <end position="150"/>
    </location>
</feature>
<keyword evidence="2" id="KW-1003">Cell membrane</keyword>
<evidence type="ECO:0000256" key="4">
    <source>
        <dbReference type="ARBA" id="ARBA00022737"/>
    </source>
</evidence>
<dbReference type="EMBL" id="KQ459593">
    <property type="protein sequence ID" value="KPI96252.1"/>
    <property type="molecule type" value="Genomic_DNA"/>
</dbReference>
<comment type="subcellular location">
    <subcellularLocation>
        <location evidence="1">Cell membrane</location>
    </subcellularLocation>
</comment>
<keyword evidence="5" id="KW-0472">Membrane</keyword>
<dbReference type="Pfam" id="PF13927">
    <property type="entry name" value="Ig_3"/>
    <property type="match status" value="1"/>
</dbReference>
<keyword evidence="3" id="KW-0732">Signal</keyword>
<proteinExistence type="predicted"/>
<dbReference type="PANTHER" id="PTHR12231:SF220">
    <property type="entry name" value="LACHESIN"/>
    <property type="match status" value="1"/>
</dbReference>
<reference evidence="10 11" key="1">
    <citation type="journal article" date="2015" name="Nat. Commun.">
        <title>Outbred genome sequencing and CRISPR/Cas9 gene editing in butterflies.</title>
        <authorList>
            <person name="Li X."/>
            <person name="Fan D."/>
            <person name="Zhang W."/>
            <person name="Liu G."/>
            <person name="Zhang L."/>
            <person name="Zhao L."/>
            <person name="Fang X."/>
            <person name="Chen L."/>
            <person name="Dong Y."/>
            <person name="Chen Y."/>
            <person name="Ding Y."/>
            <person name="Zhao R."/>
            <person name="Feng M."/>
            <person name="Zhu Y."/>
            <person name="Feng Y."/>
            <person name="Jiang X."/>
            <person name="Zhu D."/>
            <person name="Xiang H."/>
            <person name="Feng X."/>
            <person name="Li S."/>
            <person name="Wang J."/>
            <person name="Zhang G."/>
            <person name="Kronforst M.R."/>
            <person name="Wang W."/>
        </authorList>
    </citation>
    <scope>NUCLEOTIDE SEQUENCE [LARGE SCALE GENOMIC DNA]</scope>
    <source>
        <strain evidence="10">Ya'a_city_454_Px</strain>
        <tissue evidence="10">Whole body</tissue>
    </source>
</reference>
<dbReference type="PANTHER" id="PTHR12231">
    <property type="entry name" value="CTX-RELATED TYPE I TRANSMEMBRANE PROTEIN"/>
    <property type="match status" value="1"/>
</dbReference>
<dbReference type="STRING" id="66420.A0A194PSG5"/>
<evidence type="ECO:0000313" key="10">
    <source>
        <dbReference type="EMBL" id="KPI96252.1"/>
    </source>
</evidence>
<dbReference type="Gene3D" id="2.60.40.10">
    <property type="entry name" value="Immunoglobulins"/>
    <property type="match status" value="3"/>
</dbReference>
<keyword evidence="4" id="KW-0677">Repeat</keyword>
<dbReference type="InterPro" id="IPR003598">
    <property type="entry name" value="Ig_sub2"/>
</dbReference>
<dbReference type="SUPFAM" id="SSF48726">
    <property type="entry name" value="Immunoglobulin"/>
    <property type="match status" value="3"/>
</dbReference>
<evidence type="ECO:0000259" key="9">
    <source>
        <dbReference type="PROSITE" id="PS50835"/>
    </source>
</evidence>
<accession>A0A194PSG5</accession>
<evidence type="ECO:0000256" key="2">
    <source>
        <dbReference type="ARBA" id="ARBA00022475"/>
    </source>
</evidence>
<feature type="domain" description="Ig-like" evidence="9">
    <location>
        <begin position="161"/>
        <end position="247"/>
    </location>
</feature>
<dbReference type="GO" id="GO:0005886">
    <property type="term" value="C:plasma membrane"/>
    <property type="evidence" value="ECO:0007669"/>
    <property type="project" value="UniProtKB-SubCell"/>
</dbReference>
<evidence type="ECO:0000256" key="3">
    <source>
        <dbReference type="ARBA" id="ARBA00022729"/>
    </source>
</evidence>
<dbReference type="FunFam" id="2.60.40.10:FF:000005">
    <property type="entry name" value="Neuronal cell adhesion molecule"/>
    <property type="match status" value="1"/>
</dbReference>
<evidence type="ECO:0000256" key="1">
    <source>
        <dbReference type="ARBA" id="ARBA00004236"/>
    </source>
</evidence>
<dbReference type="Pfam" id="PF07679">
    <property type="entry name" value="I-set"/>
    <property type="match status" value="2"/>
</dbReference>
<feature type="domain" description="Ig-like" evidence="9">
    <location>
        <begin position="252"/>
        <end position="343"/>
    </location>
</feature>
<dbReference type="InterPro" id="IPR003599">
    <property type="entry name" value="Ig_sub"/>
</dbReference>
<keyword evidence="11" id="KW-1185">Reference proteome</keyword>
<dbReference type="InterPro" id="IPR007110">
    <property type="entry name" value="Ig-like_dom"/>
</dbReference>
<evidence type="ECO:0000313" key="11">
    <source>
        <dbReference type="Proteomes" id="UP000053268"/>
    </source>
</evidence>
<dbReference type="AlphaFoldDB" id="A0A194PSG5"/>
<organism evidence="10 11">
    <name type="scientific">Papilio xuthus</name>
    <name type="common">Asian swallowtail butterfly</name>
    <dbReference type="NCBI Taxonomy" id="66420"/>
    <lineage>
        <taxon>Eukaryota</taxon>
        <taxon>Metazoa</taxon>
        <taxon>Ecdysozoa</taxon>
        <taxon>Arthropoda</taxon>
        <taxon>Hexapoda</taxon>
        <taxon>Insecta</taxon>
        <taxon>Pterygota</taxon>
        <taxon>Neoptera</taxon>
        <taxon>Endopterygota</taxon>
        <taxon>Lepidoptera</taxon>
        <taxon>Glossata</taxon>
        <taxon>Ditrysia</taxon>
        <taxon>Papilionoidea</taxon>
        <taxon>Papilionidae</taxon>
        <taxon>Papilioninae</taxon>
        <taxon>Papilio</taxon>
    </lineage>
</organism>
<evidence type="ECO:0000256" key="7">
    <source>
        <dbReference type="ARBA" id="ARBA00023180"/>
    </source>
</evidence>
<dbReference type="GO" id="GO:0098609">
    <property type="term" value="P:cell-cell adhesion"/>
    <property type="evidence" value="ECO:0007669"/>
    <property type="project" value="UniProtKB-ARBA"/>
</dbReference>
<dbReference type="InterPro" id="IPR051170">
    <property type="entry name" value="Neural/epithelial_adhesion"/>
</dbReference>
<keyword evidence="7" id="KW-0325">Glycoprotein</keyword>
<evidence type="ECO:0000256" key="8">
    <source>
        <dbReference type="ARBA" id="ARBA00023319"/>
    </source>
</evidence>
<dbReference type="SMART" id="SM00409">
    <property type="entry name" value="IG"/>
    <property type="match status" value="3"/>
</dbReference>
<dbReference type="InterPro" id="IPR036179">
    <property type="entry name" value="Ig-like_dom_sf"/>
</dbReference>
<sequence>MPYFVYFKIYNARGLRTPTISHITQEQIRDIGGQVDLDCSVHYAQDYPVLWWVERNLYEYTESLQLSRDRQLNTFIVLPYAKKQMKYDRQKTTEALPLSSNSGLIIRDSRFSMRFDAASATYTLSIKDIQETDAGWYQCQVLLSVSNKITAEVELQVRRPPVISDNSTRSLVASEGESAQMECYAGGFPPPKISWRRENNAILPTGGSIYRGNILKLNSVHKEDRGTYYCVAENGVGKGARRNINLEVEFAPVVTVPRPRLGQALQYDMDLECHVEAYPPPAISWLKDEVQLSNNQHYRISHFATADEFTDTTLRVITIEKRQYGLFTCKAQNKLGTDEGQVQLFETIIPVCPPACGQARYSSAAPPALAAPHTALAAPHTALAAAAAALAALAAAR</sequence>
<keyword evidence="8" id="KW-0393">Immunoglobulin domain</keyword>
<dbReference type="InterPro" id="IPR013783">
    <property type="entry name" value="Ig-like_fold"/>
</dbReference>
<dbReference type="SMART" id="SM00408">
    <property type="entry name" value="IGc2"/>
    <property type="match status" value="3"/>
</dbReference>
<evidence type="ECO:0000256" key="6">
    <source>
        <dbReference type="ARBA" id="ARBA00023157"/>
    </source>
</evidence>
<gene>
    <name evidence="10" type="ORF">RR46_12282</name>
</gene>
<name>A0A194PSG5_PAPXU</name>
<protein>
    <submittedName>
        <fullName evidence="10">Lachesin</fullName>
    </submittedName>
</protein>
<keyword evidence="6" id="KW-1015">Disulfide bond</keyword>
<dbReference type="Proteomes" id="UP000053268">
    <property type="component" value="Unassembled WGS sequence"/>
</dbReference>